<feature type="region of interest" description="Disordered" evidence="10">
    <location>
        <begin position="3651"/>
        <end position="3679"/>
    </location>
</feature>
<feature type="compositionally biased region" description="Low complexity" evidence="10">
    <location>
        <begin position="808"/>
        <end position="818"/>
    </location>
</feature>
<evidence type="ECO:0000313" key="13">
    <source>
        <dbReference type="EMBL" id="GLC51113.1"/>
    </source>
</evidence>
<feature type="compositionally biased region" description="Low complexity" evidence="10">
    <location>
        <begin position="2112"/>
        <end position="2129"/>
    </location>
</feature>
<feature type="region of interest" description="Disordered" evidence="10">
    <location>
        <begin position="2863"/>
        <end position="2927"/>
    </location>
</feature>
<dbReference type="Pfam" id="PF02364">
    <property type="entry name" value="Glucan_synthase"/>
    <property type="match status" value="2"/>
</dbReference>
<feature type="compositionally biased region" description="Gly residues" evidence="10">
    <location>
        <begin position="2236"/>
        <end position="2247"/>
    </location>
</feature>
<feature type="compositionally biased region" description="Low complexity" evidence="10">
    <location>
        <begin position="2449"/>
        <end position="2475"/>
    </location>
</feature>
<dbReference type="InterPro" id="IPR026899">
    <property type="entry name" value="FKS1-like_dom1"/>
</dbReference>
<feature type="compositionally biased region" description="Polar residues" evidence="10">
    <location>
        <begin position="495"/>
        <end position="508"/>
    </location>
</feature>
<dbReference type="GO" id="GO:0005886">
    <property type="term" value="C:plasma membrane"/>
    <property type="evidence" value="ECO:0007669"/>
    <property type="project" value="TreeGrafter"/>
</dbReference>
<comment type="caution">
    <text evidence="13">The sequence shown here is derived from an EMBL/GenBank/DDBJ whole genome shotgun (WGS) entry which is preliminary data.</text>
</comment>
<feature type="transmembrane region" description="Helical" evidence="11">
    <location>
        <begin position="4004"/>
        <end position="4027"/>
    </location>
</feature>
<keyword evidence="7 11" id="KW-1133">Transmembrane helix</keyword>
<feature type="compositionally biased region" description="Pro residues" evidence="10">
    <location>
        <begin position="2517"/>
        <end position="2527"/>
    </location>
</feature>
<feature type="transmembrane region" description="Helical" evidence="11">
    <location>
        <begin position="4371"/>
        <end position="4390"/>
    </location>
</feature>
<feature type="compositionally biased region" description="Pro residues" evidence="10">
    <location>
        <begin position="679"/>
        <end position="751"/>
    </location>
</feature>
<feature type="transmembrane region" description="Helical" evidence="11">
    <location>
        <begin position="1729"/>
        <end position="1748"/>
    </location>
</feature>
<evidence type="ECO:0000256" key="6">
    <source>
        <dbReference type="ARBA" id="ARBA00022692"/>
    </source>
</evidence>
<comment type="subcellular location">
    <subcellularLocation>
        <location evidence="1">Membrane</location>
        <topology evidence="1">Multi-pass membrane protein</topology>
    </subcellularLocation>
</comment>
<feature type="compositionally biased region" description="Polar residues" evidence="10">
    <location>
        <begin position="902"/>
        <end position="911"/>
    </location>
</feature>
<feature type="compositionally biased region" description="Gly residues" evidence="10">
    <location>
        <begin position="2298"/>
        <end position="2328"/>
    </location>
</feature>
<feature type="transmembrane region" description="Helical" evidence="11">
    <location>
        <begin position="4264"/>
        <end position="4283"/>
    </location>
</feature>
<feature type="region of interest" description="Disordered" evidence="10">
    <location>
        <begin position="77"/>
        <end position="828"/>
    </location>
</feature>
<dbReference type="InterPro" id="IPR003440">
    <property type="entry name" value="Glyco_trans_48_dom"/>
</dbReference>
<dbReference type="GO" id="GO:0006075">
    <property type="term" value="P:(1-&gt;3)-beta-D-glucan biosynthetic process"/>
    <property type="evidence" value="ECO:0007669"/>
    <property type="project" value="InterPro"/>
</dbReference>
<evidence type="ECO:0000256" key="11">
    <source>
        <dbReference type="SAM" id="Phobius"/>
    </source>
</evidence>
<feature type="compositionally biased region" description="Low complexity" evidence="10">
    <location>
        <begin position="307"/>
        <end position="333"/>
    </location>
</feature>
<gene>
    <name evidence="13" type="primary">PLEST007313</name>
    <name evidence="13" type="ORF">PLESTB_000467200</name>
</gene>
<feature type="compositionally biased region" description="Low complexity" evidence="10">
    <location>
        <begin position="752"/>
        <end position="778"/>
    </location>
</feature>
<feature type="region of interest" description="Disordered" evidence="10">
    <location>
        <begin position="4168"/>
        <end position="4197"/>
    </location>
</feature>
<feature type="region of interest" description="Disordered" evidence="10">
    <location>
        <begin position="1"/>
        <end position="50"/>
    </location>
</feature>
<feature type="compositionally biased region" description="Low complexity" evidence="10">
    <location>
        <begin position="3547"/>
        <end position="3560"/>
    </location>
</feature>
<feature type="compositionally biased region" description="Low complexity" evidence="10">
    <location>
        <begin position="387"/>
        <end position="416"/>
    </location>
</feature>
<feature type="compositionally biased region" description="Basic and acidic residues" evidence="10">
    <location>
        <begin position="203"/>
        <end position="213"/>
    </location>
</feature>
<evidence type="ECO:0000256" key="9">
    <source>
        <dbReference type="ARBA" id="ARBA00047777"/>
    </source>
</evidence>
<protein>
    <recommendedName>
        <fullName evidence="3">1,3-beta-glucan synthase</fullName>
        <ecNumber evidence="3">2.4.1.34</ecNumber>
    </recommendedName>
</protein>
<feature type="compositionally biased region" description="Basic and acidic residues" evidence="10">
    <location>
        <begin position="334"/>
        <end position="346"/>
    </location>
</feature>
<accession>A0A9W6BG36</accession>
<evidence type="ECO:0000256" key="8">
    <source>
        <dbReference type="ARBA" id="ARBA00023136"/>
    </source>
</evidence>
<feature type="region of interest" description="Disordered" evidence="10">
    <location>
        <begin position="2102"/>
        <end position="2178"/>
    </location>
</feature>
<organism evidence="13 14">
    <name type="scientific">Pleodorina starrii</name>
    <dbReference type="NCBI Taxonomy" id="330485"/>
    <lineage>
        <taxon>Eukaryota</taxon>
        <taxon>Viridiplantae</taxon>
        <taxon>Chlorophyta</taxon>
        <taxon>core chlorophytes</taxon>
        <taxon>Chlorophyceae</taxon>
        <taxon>CS clade</taxon>
        <taxon>Chlamydomonadales</taxon>
        <taxon>Volvocaceae</taxon>
        <taxon>Pleodorina</taxon>
    </lineage>
</organism>
<dbReference type="EC" id="2.4.1.34" evidence="3"/>
<evidence type="ECO:0000256" key="3">
    <source>
        <dbReference type="ARBA" id="ARBA00012589"/>
    </source>
</evidence>
<dbReference type="PANTHER" id="PTHR12741:SF48">
    <property type="entry name" value="1,3-BETA-GLUCAN SYNTHASE COMPONENT FKS1-RELATED"/>
    <property type="match status" value="1"/>
</dbReference>
<feature type="region of interest" description="Disordered" evidence="10">
    <location>
        <begin position="2999"/>
        <end position="3124"/>
    </location>
</feature>
<evidence type="ECO:0000256" key="5">
    <source>
        <dbReference type="ARBA" id="ARBA00022679"/>
    </source>
</evidence>
<feature type="compositionally biased region" description="Polar residues" evidence="10">
    <location>
        <begin position="537"/>
        <end position="549"/>
    </location>
</feature>
<feature type="region of interest" description="Disordered" evidence="10">
    <location>
        <begin position="1932"/>
        <end position="1979"/>
    </location>
</feature>
<dbReference type="EMBL" id="BRXU01000004">
    <property type="protein sequence ID" value="GLC51113.1"/>
    <property type="molecule type" value="Genomic_DNA"/>
</dbReference>
<evidence type="ECO:0000256" key="10">
    <source>
        <dbReference type="SAM" id="MobiDB-lite"/>
    </source>
</evidence>
<feature type="region of interest" description="Disordered" evidence="10">
    <location>
        <begin position="3506"/>
        <end position="3534"/>
    </location>
</feature>
<feature type="transmembrane region" description="Helical" evidence="11">
    <location>
        <begin position="1797"/>
        <end position="1814"/>
    </location>
</feature>
<feature type="compositionally biased region" description="Low complexity" evidence="10">
    <location>
        <begin position="2864"/>
        <end position="2889"/>
    </location>
</feature>
<reference evidence="13 14" key="1">
    <citation type="journal article" date="2023" name="Commun. Biol.">
        <title>Reorganization of the ancestral sex-determining regions during the evolution of trioecy in Pleodorina starrii.</title>
        <authorList>
            <person name="Takahashi K."/>
            <person name="Suzuki S."/>
            <person name="Kawai-Toyooka H."/>
            <person name="Yamamoto K."/>
            <person name="Hamaji T."/>
            <person name="Ootsuki R."/>
            <person name="Yamaguchi H."/>
            <person name="Kawachi M."/>
            <person name="Higashiyama T."/>
            <person name="Nozaki H."/>
        </authorList>
    </citation>
    <scope>NUCLEOTIDE SEQUENCE [LARGE SCALE GENOMIC DNA]</scope>
    <source>
        <strain evidence="13 14">NIES-4479</strain>
    </source>
</reference>
<evidence type="ECO:0000259" key="12">
    <source>
        <dbReference type="SMART" id="SM01205"/>
    </source>
</evidence>
<proteinExistence type="inferred from homology"/>
<feature type="compositionally biased region" description="Basic and acidic residues" evidence="10">
    <location>
        <begin position="2788"/>
        <end position="2805"/>
    </location>
</feature>
<keyword evidence="6 11" id="KW-0812">Transmembrane</keyword>
<keyword evidence="14" id="KW-1185">Reference proteome</keyword>
<feature type="compositionally biased region" description="Polar residues" evidence="10">
    <location>
        <begin position="520"/>
        <end position="530"/>
    </location>
</feature>
<name>A0A9W6BG36_9CHLO</name>
<evidence type="ECO:0000256" key="2">
    <source>
        <dbReference type="ARBA" id="ARBA00009040"/>
    </source>
</evidence>
<feature type="region of interest" description="Disordered" evidence="10">
    <location>
        <begin position="3547"/>
        <end position="3579"/>
    </location>
</feature>
<feature type="compositionally biased region" description="Basic residues" evidence="10">
    <location>
        <begin position="2806"/>
        <end position="2816"/>
    </location>
</feature>
<dbReference type="SMART" id="SM01205">
    <property type="entry name" value="FKS1_dom1"/>
    <property type="match status" value="1"/>
</dbReference>
<feature type="compositionally biased region" description="Polar residues" evidence="10">
    <location>
        <begin position="3062"/>
        <end position="3076"/>
    </location>
</feature>
<feature type="transmembrane region" description="Helical" evidence="11">
    <location>
        <begin position="4295"/>
        <end position="4317"/>
    </location>
</feature>
<keyword evidence="5" id="KW-0808">Transferase</keyword>
<feature type="transmembrane region" description="Helical" evidence="11">
    <location>
        <begin position="1685"/>
        <end position="1709"/>
    </location>
</feature>
<feature type="transmembrane region" description="Helical" evidence="11">
    <location>
        <begin position="4105"/>
        <end position="4123"/>
    </location>
</feature>
<dbReference type="GO" id="GO:0003843">
    <property type="term" value="F:1,3-beta-D-glucan synthase activity"/>
    <property type="evidence" value="ECO:0007669"/>
    <property type="project" value="UniProtKB-EC"/>
</dbReference>
<feature type="domain" description="1,3-beta-glucan synthase component FKS1-like" evidence="12">
    <location>
        <begin position="1223"/>
        <end position="1430"/>
    </location>
</feature>
<dbReference type="PANTHER" id="PTHR12741">
    <property type="entry name" value="LYST-INTERACTING PROTEIN LIP5 DOPAMINE RESPONSIVE PROTEIN DRG-1"/>
    <property type="match status" value="1"/>
</dbReference>
<feature type="region of interest" description="Disordered" evidence="10">
    <location>
        <begin position="842"/>
        <end position="954"/>
    </location>
</feature>
<feature type="region of interest" description="Disordered" evidence="10">
    <location>
        <begin position="1587"/>
        <end position="1609"/>
    </location>
</feature>
<keyword evidence="4" id="KW-0328">Glycosyltransferase</keyword>
<evidence type="ECO:0000256" key="1">
    <source>
        <dbReference type="ARBA" id="ARBA00004141"/>
    </source>
</evidence>
<feature type="region of interest" description="Disordered" evidence="10">
    <location>
        <begin position="2236"/>
        <end position="2436"/>
    </location>
</feature>
<feature type="region of interest" description="Disordered" evidence="10">
    <location>
        <begin position="1300"/>
        <end position="1322"/>
    </location>
</feature>
<feature type="compositionally biased region" description="Low complexity" evidence="10">
    <location>
        <begin position="3077"/>
        <end position="3087"/>
    </location>
</feature>
<feature type="compositionally biased region" description="Low complexity" evidence="10">
    <location>
        <begin position="649"/>
        <end position="660"/>
    </location>
</feature>
<feature type="compositionally biased region" description="Gly residues" evidence="10">
    <location>
        <begin position="189"/>
        <end position="201"/>
    </location>
</feature>
<feature type="compositionally biased region" description="Polar residues" evidence="10">
    <location>
        <begin position="130"/>
        <end position="154"/>
    </location>
</feature>
<feature type="compositionally biased region" description="Polar residues" evidence="10">
    <location>
        <begin position="77"/>
        <end position="96"/>
    </location>
</feature>
<feature type="compositionally biased region" description="Low complexity" evidence="10">
    <location>
        <begin position="254"/>
        <end position="269"/>
    </location>
</feature>
<comment type="similarity">
    <text evidence="2">Belongs to the glycosyltransferase 48 family.</text>
</comment>
<evidence type="ECO:0000256" key="7">
    <source>
        <dbReference type="ARBA" id="ARBA00022989"/>
    </source>
</evidence>
<evidence type="ECO:0000313" key="14">
    <source>
        <dbReference type="Proteomes" id="UP001165080"/>
    </source>
</evidence>
<feature type="compositionally biased region" description="Polar residues" evidence="10">
    <location>
        <begin position="2543"/>
        <end position="2553"/>
    </location>
</feature>
<feature type="compositionally biased region" description="Basic and acidic residues" evidence="10">
    <location>
        <begin position="607"/>
        <end position="624"/>
    </location>
</feature>
<feature type="region of interest" description="Disordered" evidence="10">
    <location>
        <begin position="2788"/>
        <end position="2827"/>
    </location>
</feature>
<feature type="compositionally biased region" description="Pro residues" evidence="10">
    <location>
        <begin position="3510"/>
        <end position="3520"/>
    </location>
</feature>
<feature type="region of interest" description="Disordered" evidence="10">
    <location>
        <begin position="2449"/>
        <end position="2589"/>
    </location>
</feature>
<feature type="compositionally biased region" description="Pro residues" evidence="10">
    <location>
        <begin position="781"/>
        <end position="807"/>
    </location>
</feature>
<feature type="compositionally biased region" description="Low complexity" evidence="10">
    <location>
        <begin position="2393"/>
        <end position="2422"/>
    </location>
</feature>
<feature type="compositionally biased region" description="Basic and acidic residues" evidence="10">
    <location>
        <begin position="15"/>
        <end position="27"/>
    </location>
</feature>
<feature type="compositionally biased region" description="Low complexity" evidence="10">
    <location>
        <begin position="171"/>
        <end position="188"/>
    </location>
</feature>
<keyword evidence="8 11" id="KW-0472">Membrane</keyword>
<dbReference type="GO" id="GO:0008360">
    <property type="term" value="P:regulation of cell shape"/>
    <property type="evidence" value="ECO:0007669"/>
    <property type="project" value="UniProtKB-KW"/>
</dbReference>
<feature type="compositionally biased region" description="Low complexity" evidence="10">
    <location>
        <begin position="553"/>
        <end position="589"/>
    </location>
</feature>
<feature type="compositionally biased region" description="Gly residues" evidence="10">
    <location>
        <begin position="1957"/>
        <end position="1971"/>
    </location>
</feature>
<feature type="transmembrane region" description="Helical" evidence="11">
    <location>
        <begin position="1850"/>
        <end position="1875"/>
    </location>
</feature>
<comment type="catalytic activity">
    <reaction evidence="9">
        <text>[(1-&gt;3)-beta-D-glucosyl](n) + UDP-alpha-D-glucose = [(1-&gt;3)-beta-D-glucosyl](n+1) + UDP + H(+)</text>
        <dbReference type="Rhea" id="RHEA:21476"/>
        <dbReference type="Rhea" id="RHEA-COMP:11146"/>
        <dbReference type="Rhea" id="RHEA-COMP:14303"/>
        <dbReference type="ChEBI" id="CHEBI:15378"/>
        <dbReference type="ChEBI" id="CHEBI:37671"/>
        <dbReference type="ChEBI" id="CHEBI:58223"/>
        <dbReference type="ChEBI" id="CHEBI:58885"/>
        <dbReference type="EC" id="2.4.1.34"/>
    </reaction>
</comment>
<evidence type="ECO:0000256" key="4">
    <source>
        <dbReference type="ARBA" id="ARBA00022676"/>
    </source>
</evidence>
<dbReference type="Proteomes" id="UP001165080">
    <property type="component" value="Unassembled WGS sequence"/>
</dbReference>
<feature type="transmembrane region" description="Helical" evidence="11">
    <location>
        <begin position="3936"/>
        <end position="3959"/>
    </location>
</feature>
<sequence>MPNLGGQLAEEVDTPAERVERTPDPDHLSLPPPFASSGQPARQPAVTHDDAMAKMTEIAVAVAKRLRLEQLDSAETLSSLPPFRASNQGNSNSNVGLASPRPLSASKKQRHRHGNNSRPASGFSGLPNAIPSTSTTPTKRADSLTSSNIASPQNRSLSRSLSHTRSRPSRSPRAPTPEPAGLRRSSSTGRGGPLFRDGGGAPETDRRRREQRVDLGLQGNWDLPLPTHPKKRGSLAARPPSAREHPDSARSRGTATTASRPSPTASPSRLSRRTGVATSRNDRSDGPESLGCSWPPVGDGSSRDAAGSVVGRNASRSGSRSRMGSVGEVASPSRRTDSPRGSRSGRDGGSGGRTGRGRAEEATGSPELPPRARTSQEPSRPPPQQKRPPSASRRGRLQQQQEQRQEQQQQQQQQQQSPSTSPPPEIRQQRQQQQDSELQVEGSGTASEQEHQEEEEQQEQQHHEPPQDGGGGSEEAMWHKRPEQPPPPPCEDNAESSSKVHSQVQRRSASGGGIGLLARTSISDTTGSSGRTDRNCGSETAAAGTNPTEQVVPASSPDAASSAAAADASSGKQEPQQQQGRRQQSQGGSTARSEFPVRRPSSAAPDVGKKTDATAEHRAVEVAAKRRTRSPARQPSPQRRGDVAPSKASPAEPLAVEPEPVEQPQPSPGEAAATKAAAVPPPPPPRLPPKPPPLLPPPPLPLPTKPPISQPLPARPASPQPQPSLPLPSVAPPSLPLPLQSPPPSPLPSRPPSQSQLQPQPAAAPPMMVRQPQPVLESLEPRPPSPPSPPLPSYLPTPHAVLPPPQEPQAQSLQQQQPAVDPIQPPSALTSAALAARLQMLSRASRSSSLRDTAAATPQGGPPGGSPLALRPPSRHFTPRDDTGDTVPTPSFRAVSEAGNRPPQSQLQIQQVLVRPSGPSAQKAQQQQQQQQQLLPAAVHPEDDGGGGMYGSAYGPDGGGAAGASYDAVEGGGGGSGGGGGEDWRQYPWGAGPHPEMVAAAGGTLPLLYGTEWEEMTHEIVWRAARAFGFQAFNLNPETKSDPLPQWTPATAFLVSEHISRILIRNMLPRMRPPASAFYSAAAARLSGGGAAGAGGSANASVATASTPFSANSNNNYLRQDAAGAAAAAAGGGGAVLPTIDSKTSAAPPPDPILSPAAAAAAAEAAATAAGGPRFAMAVYELHNTIFHQYEQRWCPHLELRPRPRELQRLLETSRWADGSAVNGLLSELALYFLLYSEAANLRHTPELMWFLFWAAVHSPAMERLWRGGLPYVQGEARGAWGRRVLLRTHFQREIATLQAEVGAPPGTRTQPPPPPHHLPAAVPPDLAAASLPAFAAAVTEAVLSSAAAGGRLAATLSPGDADLLADLAAYGDGGFVTDRIVTPLFYFLSHEMDALFDEGVEVAHRLGYDDVNESMCRRDVIDKLLVELGVSDEALAFGEFLDVWRALTELGCPRPEQPSVSVQGHVPTGPPPPFDAQIAANYWSAEVFVKTFRERRSWAAVFRAFFRVYCLQLVIANLVMAAAFSSWDPGALSSAVVSHAWLSALERMANWWLTRNPKDPLLVRKQDKAKAEARAAAAAAAAAAAFGGGGGGRPSVSGRNDGDGAAAGGGSRLGRFLSSRARATADDEASAVLLTGGASAAASAAAAAAAGVEGQEAAPAAPAVETPHAARARRRLVAVEGQPLLGGLVGCLDWVLFASLVTALYVLYCQDPGGAGIRHELHLLLRRWWLPGAAAYGGTVLLVGLISTRTGYRVSILSWIPPLRAAVACHSSMPPAGCWMEGSLGVDWRAWAVNNLMWAVILGVKVAFEYFMLAKPMVTPIRALLFHDAPGCSSWPCRHVSWGLAGLRVLPLLLISLADTTIIYNAVMALFGILRGLLRLDLGTVASWEELRSAFHRGPVRWWRRCMSAEGVSSHRRALRRHLMEEGQDRAAAEAFVPETPQALTTGSDDEEEDGGGGAAAAGVAGGGGSDAATDDEYGDEYDGEYEWGYGSDSGARRGSSAAAGGGASAALRYSGGGGGGGLLGMGAFWPLRTAGVSRWARERRRRGLGRIRENGGVSAMAMMELQDAGESQVDENLQTTGRWATAPVWAPIATSTLMGAGRRRGGANGAGSRANGASAGGASADADGSGDGAAGPSWSRRRAPLRRLVQGPGVSRPGTAGGRGRSVRRYSDGGGGTVRAAAVAEGLEMAMAHGSGRDAGGSGGGSSGGGGGWLAGAGVGGLFRGIGASSGGGFGGSGGGSGGGAVRRARASGSDDEIERRVAGFVHSPVVRTPSKAPDASGLWQRPQRRPTDAGASGGGGRVSSSSGGGASPGGAAGGGGGGGPRGWSLFARHNAVVPLPPSTSPAQLSPLPEVAARPSPPESPSGSSAPWRGRRAATAGGAGTGEWLVTPRRLAFATATTATAGAPARAAPGPVAEATMTTASLPPSSPVGSVRLSRREIAAVVAAAASGAASPVVPREQPSSPSSTYSGSRRQHLFPGGGPSPDGGRLRDQDYWQRRQRQMQVAGSATATSPLPPPPRPAPASPRTTTLSRSEGPQYLTRTSLGSLSGMSADPAEGEAEPVAAGSREVPSVSAAGGAGQRLGDGALRRDPAAAAAGGGSGADTTDRDCVMALKRTEDLSLGVLLSRQNGDLAMWDAFATIWDGIVDDLRSADLISDREAGNLRFMRLGHFQGRHALRPILLPAFFYAGQVQAVVDTGRLGPGDGGSGGGATTTILTELRSLLMWLACELGIMSEVQAEVVLGMSFLHSTVDVDHTNCRTKLLTAGQALVRHLSELCSAATKEHQKQYEEATEQNRREREQRHLHHLHHHHQQQQQQQQRHQQDKLGLVWPAFLAEPLKAGPPLPTGKQHVLDLVTRTTPQKQPGQQQPGQQQQQQQQLMYQQQSGKGGGQEDSAATMRRLDRPPSHSQSQSQRRKEEARAATRALVAAHAGGVGGSLREVLEALAGEARATRRAVSSGRLAHEALAAAVKLEEVAQQVIFDLSAHPDFLTSCLTNLVPRPAPVPTSPDDEYDEYDNGDETDVDPDKFPDPGSPPASSPTTPEIGGVAPPPRGPLASGANNATAAPSRSGSRTSAPGSAARTPASPPRPPPSYSTTPPRIYQASGGDVPGSAGFPTQPRGAVGSPLRFRVASAAAAPSGSPAAAAAVESNAHMAATAASPRTPTPFRVRASVEFLAGGGRPGSVSAGSSWGSGSVSLAAAPPVEPEVALRVRVVEVLVKMLTTPASACRPAGQEAIRILGFFVNSLSNPGLKKPPPLSDMLSWSVLTPCYEEDVLYPLSADEAARQLGLPAPPPSGPGRPADLLSETEDNVSLMAYLRSVFPDDWKNFLERLSGFLGGADLARVTENDFAPLGPLHALAPELQLWATYRGQLLGRTVRGMMCYRRAVRMLVDLEYPRPAEVSPEAYNSWAEDLVDSKFQYVCTCQVYGKNRKATDIRRRWLSEGVDSLCLEFPALRVAYLDSAVTSYGPTEYSVLLRGNPNQPSATEAAARAVCVGAAAAAAGSAAPPPQREPPFPATEARPRPPTTHPHVLQLQRTPSAALQPLAPPARSSFASSRHCHPECADDDASTTTTTSTSTCTHLCCDGGGKAAEFDVDLLKGERSKDLSDSFRSVYAVCETKAYINPIYGSDSGGDGSDAASAAAAGGGTLKIREPSPPGGGGGVGAAATAAAAGGDHKPTTELYRVRLPYNRYGKRGIILGEGKPENQNHASIFCFGEALQTIDMNQDNALAEALKMRNLLGELQPEPAPRRLAAAAAHPRGSTSSEGHRQALAARTTMEVPVALVGFREWIFSDVSGALGTFAAACELAFGTIVQRTMSYPGRVRMHYGHPDVFNKMHIMTRGGLSKATRQLHISEDVFGGFNQLLRGGQIKYKEYISCGKGRDMGFDSINAFEIKISGGGGECVVSRDVARLAPRMDLARLMHFYHSGPGYYINSLFIMTAVWLNIWVVVVFALARASTVQTMGKDGELQLEDTLRVEHVLSLGPLMLLPYAAQLLLEWGLLRTVATLAVQIISGSVAFAVFRQQTTAYYFKDDITYGGARYISTGRGFSITSSAFTTLFTNYARSHLYPGMELLHLLVVYAAIRDCGSCSYVAVTWGTWLVAVALLFSPFWFNPMAFQRDKVSRDWAVFRGWMRGEVDSSTGNNWHTWNRRVGGGRPSAEVPAAALPTHPPRVPRSGEWGGRKGRGSGRAGDGGAVVVVGKQLEKVRNERGTVTDPWLNVLMRLGEEVLPRLILVVAAVSRLNLAINVGPRQLASPLVPFTVVTSAIWGVVLISWALQRHFAERGRGRAWRLYRVLMSAAVAAVLLSYSVFAVRFFRGSPLANLALLLYANSQLVLAVHRALEQLAPTSAAARALVDRGYWLIDWGVATLLLSFVTLLAWLGFVSRLQTRLLFNSNFAASIRRGKLVRSTGLMKLDEEARWRDEGQARAALAKSVAVSYRKHAAAGAHFAAQVAPAAGKQQQW</sequence>
<feature type="compositionally biased region" description="Low complexity" evidence="10">
    <location>
        <begin position="2505"/>
        <end position="2516"/>
    </location>
</feature>
<feature type="compositionally biased region" description="Basic and acidic residues" evidence="10">
    <location>
        <begin position="2491"/>
        <end position="2500"/>
    </location>
</feature>
<feature type="transmembrane region" description="Helical" evidence="11">
    <location>
        <begin position="3980"/>
        <end position="3998"/>
    </location>
</feature>
<dbReference type="GO" id="GO:0000148">
    <property type="term" value="C:1,3-beta-D-glucan synthase complex"/>
    <property type="evidence" value="ECO:0007669"/>
    <property type="project" value="InterPro"/>
</dbReference>
<feature type="compositionally biased region" description="Low complexity" evidence="10">
    <location>
        <begin position="842"/>
        <end position="859"/>
    </location>
</feature>
<feature type="compositionally biased region" description="Basic and acidic residues" evidence="10">
    <location>
        <begin position="241"/>
        <end position="250"/>
    </location>
</feature>
<feature type="compositionally biased region" description="Acidic residues" evidence="10">
    <location>
        <begin position="3012"/>
        <end position="3027"/>
    </location>
</feature>